<dbReference type="NCBIfam" id="TIGR01665">
    <property type="entry name" value="put_anti_recept"/>
    <property type="match status" value="1"/>
</dbReference>
<evidence type="ECO:0000259" key="1">
    <source>
        <dbReference type="Pfam" id="PF06605"/>
    </source>
</evidence>
<gene>
    <name evidence="2" type="ORF">SAMEA3545359_00911</name>
</gene>
<dbReference type="Pfam" id="PF06605">
    <property type="entry name" value="Prophage_tail"/>
    <property type="match status" value="1"/>
</dbReference>
<name>A0A1C6HKX4_9FIRM</name>
<accession>A0A1C6HKX4</accession>
<dbReference type="InterPro" id="IPR007119">
    <property type="entry name" value="Phage_tail_spike_N"/>
</dbReference>
<dbReference type="InterPro" id="IPR010572">
    <property type="entry name" value="Tail_dom"/>
</dbReference>
<reference evidence="2" key="1">
    <citation type="submission" date="2015-09" db="EMBL/GenBank/DDBJ databases">
        <authorList>
            <consortium name="Pathogen Informatics"/>
        </authorList>
    </citation>
    <scope>NUCLEOTIDE SEQUENCE</scope>
    <source>
        <strain evidence="2">2789STDY5834896</strain>
    </source>
</reference>
<dbReference type="EMBL" id="FMHG01000001">
    <property type="protein sequence ID" value="SCJ58246.1"/>
    <property type="molecule type" value="Genomic_DNA"/>
</dbReference>
<protein>
    <submittedName>
        <fullName evidence="2">Phage minor structural protein, N-terminal region</fullName>
    </submittedName>
</protein>
<evidence type="ECO:0000313" key="2">
    <source>
        <dbReference type="EMBL" id="SCJ58246.1"/>
    </source>
</evidence>
<feature type="domain" description="Tail spike" evidence="1">
    <location>
        <begin position="100"/>
        <end position="323"/>
    </location>
</feature>
<proteinExistence type="predicted"/>
<organism evidence="2">
    <name type="scientific">uncultured Anaerotruncus sp</name>
    <dbReference type="NCBI Taxonomy" id="905011"/>
    <lineage>
        <taxon>Bacteria</taxon>
        <taxon>Bacillati</taxon>
        <taxon>Bacillota</taxon>
        <taxon>Clostridia</taxon>
        <taxon>Eubacteriales</taxon>
        <taxon>Oscillospiraceae</taxon>
        <taxon>Anaerotruncus</taxon>
        <taxon>environmental samples</taxon>
    </lineage>
</organism>
<dbReference type="AlphaFoldDB" id="A0A1C6HKX4"/>
<sequence length="651" mass="72972">MIILTGADGVSQYPLEGLAPSAYSITHDYDGLDTLQFEISSEHPQYDKLAEELRVEAQGRYYLIKGMCERRGGTTTVDCALDLSALQARFYMTYNHSEMRLQDVLAEVLPEGWQAQGGTQVTDLHKLELERVTAYDILQECMEIYGVVYDWDNKRRIVRVIVPENAQPTGIYITDELNLRSVTFTGESTDLVTRLYPYGKDGLSIVSVNEGTEFIEDFSYTDRVICATWEDRDCEDPQLLKDRALEQLKRLAVPRRSYELDVVDLAKMDPRYSQLKLGLYDKVLFMDDRRHRKEEHQVVEYVEYPLMPEKNVVTLSSVPEKITGVFQSTIKEIKEELQSGHTKLNEVVRDLDATTSRLTETYTKGETEVLLQSQITQAADVIRTEVAETYATGKELERESSRIDQRIEQITLSAQKTGGDNLVAGSSGRLGLEDWATEGQVTTDTSSETYRQTAAGGGFILAGGADTSGAMRQYIKTVPGGQYAWYFKYKLEVGLQTEAAVAFGRPVEEITPTDEWVERTGSFIAQSEETEVSFACQNGMLAVADIIVKAGLVCTAWQQSRGEVEAGGVTVNRRGLQVDVEGDPFAVQIDNKQFLVQNKDTGKDVVYLTKDDALIARLTAQEELTVQRYENPVSALRIIPMESGAFFVIND</sequence>